<dbReference type="EMBL" id="CM056741">
    <property type="protein sequence ID" value="KAJ8683025.1"/>
    <property type="molecule type" value="Genomic_DNA"/>
</dbReference>
<accession>A0ACC2PML0</accession>
<proteinExistence type="predicted"/>
<dbReference type="Proteomes" id="UP001239111">
    <property type="component" value="Chromosome 1"/>
</dbReference>
<evidence type="ECO:0000313" key="1">
    <source>
        <dbReference type="EMBL" id="KAJ8683025.1"/>
    </source>
</evidence>
<gene>
    <name evidence="1" type="ORF">QAD02_018817</name>
</gene>
<name>A0ACC2PML0_9HYME</name>
<reference evidence="1" key="1">
    <citation type="submission" date="2023-04" db="EMBL/GenBank/DDBJ databases">
        <title>A chromosome-level genome assembly of the parasitoid wasp Eretmocerus hayati.</title>
        <authorList>
            <person name="Zhong Y."/>
            <person name="Liu S."/>
            <person name="Liu Y."/>
        </authorList>
    </citation>
    <scope>NUCLEOTIDE SEQUENCE</scope>
    <source>
        <strain evidence="1">ZJU_SS_LIU_2023</strain>
    </source>
</reference>
<evidence type="ECO:0000313" key="2">
    <source>
        <dbReference type="Proteomes" id="UP001239111"/>
    </source>
</evidence>
<organism evidence="1 2">
    <name type="scientific">Eretmocerus hayati</name>
    <dbReference type="NCBI Taxonomy" id="131215"/>
    <lineage>
        <taxon>Eukaryota</taxon>
        <taxon>Metazoa</taxon>
        <taxon>Ecdysozoa</taxon>
        <taxon>Arthropoda</taxon>
        <taxon>Hexapoda</taxon>
        <taxon>Insecta</taxon>
        <taxon>Pterygota</taxon>
        <taxon>Neoptera</taxon>
        <taxon>Endopterygota</taxon>
        <taxon>Hymenoptera</taxon>
        <taxon>Apocrita</taxon>
        <taxon>Proctotrupomorpha</taxon>
        <taxon>Chalcidoidea</taxon>
        <taxon>Aphelinidae</taxon>
        <taxon>Aphelininae</taxon>
        <taxon>Eretmocerus</taxon>
    </lineage>
</organism>
<comment type="caution">
    <text evidence="1">The sequence shown here is derived from an EMBL/GenBank/DDBJ whole genome shotgun (WGS) entry which is preliminary data.</text>
</comment>
<sequence>MSEDGKVGTLVEEALKRKERLQNLRKRNAEDSPQDVSEPKKLPTPKFRSYKPVDEGLKENALEDAKPGNVEAKVQDQLQAATLKPDIEELDIGSLAPRKPDWDLKRDLAKKLEKLQRRTQKAIAELILERLKKEKDLAAAVDLVGSIPPHD</sequence>
<protein>
    <submittedName>
        <fullName evidence="1">Uncharacterized protein</fullName>
    </submittedName>
</protein>
<keyword evidence="2" id="KW-1185">Reference proteome</keyword>